<dbReference type="STRING" id="87626.PTD2_09439"/>
<name>A4CFC1_9GAMM</name>
<protein>
    <submittedName>
        <fullName evidence="1">Uncharacterized protein</fullName>
    </submittedName>
</protein>
<dbReference type="Proteomes" id="UP000006201">
    <property type="component" value="Unassembled WGS sequence"/>
</dbReference>
<evidence type="ECO:0000313" key="2">
    <source>
        <dbReference type="Proteomes" id="UP000006201"/>
    </source>
</evidence>
<dbReference type="EMBL" id="AAOH01000012">
    <property type="protein sequence ID" value="EAR26559.1"/>
    <property type="molecule type" value="Genomic_DNA"/>
</dbReference>
<reference evidence="1 2" key="1">
    <citation type="submission" date="2006-02" db="EMBL/GenBank/DDBJ databases">
        <authorList>
            <person name="Moran M.A."/>
            <person name="Kjelleberg S."/>
            <person name="Egan S."/>
            <person name="Saunders N."/>
            <person name="Thomas T."/>
            <person name="Ferriera S."/>
            <person name="Johnson J."/>
            <person name="Kravitz S."/>
            <person name="Halpern A."/>
            <person name="Remington K."/>
            <person name="Beeson K."/>
            <person name="Tran B."/>
            <person name="Rogers Y.-H."/>
            <person name="Friedman R."/>
            <person name="Venter J.C."/>
        </authorList>
    </citation>
    <scope>NUCLEOTIDE SEQUENCE [LARGE SCALE GENOMIC DNA]</scope>
    <source>
        <strain evidence="1 2">D2</strain>
    </source>
</reference>
<comment type="caution">
    <text evidence="1">The sequence shown here is derived from an EMBL/GenBank/DDBJ whole genome shotgun (WGS) entry which is preliminary data.</text>
</comment>
<sequence>MSKISISGNGLNIEREISDELAKEIAIMVLTRGEIVKKEIVKPAHTIKSTAKEVMPEFVDFAKAHNAQRACELVACVAVYLEQQGSPVFSKTQYREYFKEVRHKPSTNAPSDFQWALDANWISRIADDEYKITAIGKKVVSEKFPNTVKGSTRRKKTTNLEG</sequence>
<organism evidence="1 2">
    <name type="scientific">Pseudoalteromonas tunicata D2</name>
    <dbReference type="NCBI Taxonomy" id="87626"/>
    <lineage>
        <taxon>Bacteria</taxon>
        <taxon>Pseudomonadati</taxon>
        <taxon>Pseudomonadota</taxon>
        <taxon>Gammaproteobacteria</taxon>
        <taxon>Alteromonadales</taxon>
        <taxon>Pseudoalteromonadaceae</taxon>
        <taxon>Pseudoalteromonas</taxon>
    </lineage>
</organism>
<evidence type="ECO:0000313" key="1">
    <source>
        <dbReference type="EMBL" id="EAR26559.1"/>
    </source>
</evidence>
<dbReference type="HOGENOM" id="CLU_1633972_0_0_6"/>
<gene>
    <name evidence="1" type="ORF">PTD2_09439</name>
</gene>
<accession>A4CFC1</accession>
<dbReference type="AlphaFoldDB" id="A4CFC1"/>
<dbReference type="OrthoDB" id="9798709at2"/>
<dbReference type="RefSeq" id="WP_009839262.1">
    <property type="nucleotide sequence ID" value="NZ_AAOH01000012.1"/>
</dbReference>
<proteinExistence type="predicted"/>
<keyword evidence="2" id="KW-1185">Reference proteome</keyword>